<accession>A0A075US12</accession>
<evidence type="ECO:0000256" key="1">
    <source>
        <dbReference type="ARBA" id="ARBA00022741"/>
    </source>
</evidence>
<evidence type="ECO:0000259" key="6">
    <source>
        <dbReference type="SMART" id="SM00833"/>
    </source>
</evidence>
<feature type="domain" description="CobW C-terminal" evidence="6">
    <location>
        <begin position="246"/>
        <end position="338"/>
    </location>
</feature>
<dbReference type="GO" id="GO:0000166">
    <property type="term" value="F:nucleotide binding"/>
    <property type="evidence" value="ECO:0007669"/>
    <property type="project" value="UniProtKB-KW"/>
</dbReference>
<evidence type="ECO:0000256" key="2">
    <source>
        <dbReference type="ARBA" id="ARBA00022801"/>
    </source>
</evidence>
<keyword evidence="2" id="KW-0378">Hydrolase</keyword>
<dbReference type="AlphaFoldDB" id="A0A075US12"/>
<dbReference type="InterPro" id="IPR051927">
    <property type="entry name" value="Zn_Chap_cDPG_Synth"/>
</dbReference>
<dbReference type="InterPro" id="IPR036627">
    <property type="entry name" value="CobW-likC_sf"/>
</dbReference>
<keyword evidence="1" id="KW-0547">Nucleotide-binding</keyword>
<comment type="catalytic activity">
    <reaction evidence="5">
        <text>GTP + H2O = GDP + phosphate + H(+)</text>
        <dbReference type="Rhea" id="RHEA:19669"/>
        <dbReference type="ChEBI" id="CHEBI:15377"/>
        <dbReference type="ChEBI" id="CHEBI:15378"/>
        <dbReference type="ChEBI" id="CHEBI:37565"/>
        <dbReference type="ChEBI" id="CHEBI:43474"/>
        <dbReference type="ChEBI" id="CHEBI:58189"/>
    </reaction>
    <physiologicalReaction direction="left-to-right" evidence="5">
        <dbReference type="Rhea" id="RHEA:19670"/>
    </physiologicalReaction>
</comment>
<dbReference type="SUPFAM" id="SSF52540">
    <property type="entry name" value="P-loop containing nucleoside triphosphate hydrolases"/>
    <property type="match status" value="1"/>
</dbReference>
<dbReference type="eggNOG" id="COG0523">
    <property type="taxonomic scope" value="Bacteria"/>
</dbReference>
<dbReference type="CDD" id="cd03112">
    <property type="entry name" value="CobW-like"/>
    <property type="match status" value="1"/>
</dbReference>
<evidence type="ECO:0000256" key="5">
    <source>
        <dbReference type="ARBA" id="ARBA00049117"/>
    </source>
</evidence>
<reference evidence="7 8" key="1">
    <citation type="journal article" date="2014" name="J. Biotechnol.">
        <title>Complete genome sequence of the actinobacterium Amycolatopsis japonica MG417-CF17(T) (=DSM 44213T) producing (S,S)-N,N'-ethylenediaminedisuccinic acid.</title>
        <authorList>
            <person name="Stegmann E."/>
            <person name="Albersmeier A."/>
            <person name="Spohn M."/>
            <person name="Gert H."/>
            <person name="Weber T."/>
            <person name="Wohlleben W."/>
            <person name="Kalinowski J."/>
            <person name="Ruckert C."/>
        </authorList>
    </citation>
    <scope>NUCLEOTIDE SEQUENCE [LARGE SCALE GENOMIC DNA]</scope>
    <source>
        <strain evidence="8">MG417-CF17 (DSM 44213)</strain>
    </source>
</reference>
<dbReference type="InterPro" id="IPR027417">
    <property type="entry name" value="P-loop_NTPase"/>
</dbReference>
<evidence type="ECO:0000256" key="4">
    <source>
        <dbReference type="ARBA" id="ARBA00034320"/>
    </source>
</evidence>
<dbReference type="SMART" id="SM00833">
    <property type="entry name" value="CobW_C"/>
    <property type="match status" value="1"/>
</dbReference>
<sequence length="357" mass="38769">MTTPVTVLSGFLGAGKTTVLNHVLANRDGLRVAVIVNDMSEVNIDAALVRDGNSLSRTEERLVEMTNGCICCTLRDDLLEEVSRLCEDGRFDYLLIESSGISEPMPVAATFSFLDSARLDTMVTVVDAVNFERELAAGDALTERGLDQYDGDERTVSDLLMDQIEFADVLLLNKADLVPAGSLDRLTAVLRRLNPAAEVVVATHGRVPLDRVLGTGRYDIERAQEAPGWVAELNGDHVPETEEYGISSVVFRASVAFDPEQLWDFVERLDTGEFGTVLRSKGFFSLASRPGVTGLWSQAGSVARFEPQGVEEAPRQELVFIGVGLEKDALLDSLEACLAVGSGGVDPFPEWEAVHVH</sequence>
<dbReference type="InterPro" id="IPR011629">
    <property type="entry name" value="CobW-like_C"/>
</dbReference>
<dbReference type="PANTHER" id="PTHR43603:SF1">
    <property type="entry name" value="ZINC-REGULATED GTPASE METALLOPROTEIN ACTIVATOR 1"/>
    <property type="match status" value="1"/>
</dbReference>
<name>A0A075US12_9PSEU</name>
<dbReference type="Gene3D" id="3.30.1220.10">
    <property type="entry name" value="CobW-like, C-terminal domain"/>
    <property type="match status" value="1"/>
</dbReference>
<dbReference type="GO" id="GO:0016787">
    <property type="term" value="F:hydrolase activity"/>
    <property type="evidence" value="ECO:0007669"/>
    <property type="project" value="UniProtKB-KW"/>
</dbReference>
<gene>
    <name evidence="7" type="ORF">AJAP_20630</name>
</gene>
<dbReference type="STRING" id="208439.AJAP_20630"/>
<organism evidence="7 8">
    <name type="scientific">Amycolatopsis japonica</name>
    <dbReference type="NCBI Taxonomy" id="208439"/>
    <lineage>
        <taxon>Bacteria</taxon>
        <taxon>Bacillati</taxon>
        <taxon>Actinomycetota</taxon>
        <taxon>Actinomycetes</taxon>
        <taxon>Pseudonocardiales</taxon>
        <taxon>Pseudonocardiaceae</taxon>
        <taxon>Amycolatopsis</taxon>
        <taxon>Amycolatopsis japonica group</taxon>
    </lineage>
</organism>
<dbReference type="Proteomes" id="UP000028492">
    <property type="component" value="Chromosome"/>
</dbReference>
<protein>
    <submittedName>
        <fullName evidence="7">COBW domain-containing protein</fullName>
    </submittedName>
</protein>
<keyword evidence="8" id="KW-1185">Reference proteome</keyword>
<dbReference type="InterPro" id="IPR003495">
    <property type="entry name" value="CobW/HypB/UreG_nucleotide-bd"/>
</dbReference>
<evidence type="ECO:0000313" key="7">
    <source>
        <dbReference type="EMBL" id="AIG76987.1"/>
    </source>
</evidence>
<dbReference type="Pfam" id="PF02492">
    <property type="entry name" value="cobW"/>
    <property type="match status" value="1"/>
</dbReference>
<comment type="similarity">
    <text evidence="4">Belongs to the SIMIBI class G3E GTPase family. ZNG1 subfamily.</text>
</comment>
<dbReference type="Gene3D" id="3.40.50.300">
    <property type="entry name" value="P-loop containing nucleotide triphosphate hydrolases"/>
    <property type="match status" value="1"/>
</dbReference>
<dbReference type="HOGENOM" id="CLU_017452_2_0_11"/>
<dbReference type="RefSeq" id="WP_038514108.1">
    <property type="nucleotide sequence ID" value="NZ_CP008953.1"/>
</dbReference>
<dbReference type="KEGG" id="aja:AJAP_20630"/>
<evidence type="ECO:0000256" key="3">
    <source>
        <dbReference type="ARBA" id="ARBA00023186"/>
    </source>
</evidence>
<keyword evidence="3" id="KW-0143">Chaperone</keyword>
<proteinExistence type="inferred from homology"/>
<dbReference type="PANTHER" id="PTHR43603">
    <property type="entry name" value="COBW DOMAIN-CONTAINING PROTEIN DDB_G0274527"/>
    <property type="match status" value="1"/>
</dbReference>
<dbReference type="Pfam" id="PF07683">
    <property type="entry name" value="CobW_C"/>
    <property type="match status" value="1"/>
</dbReference>
<evidence type="ECO:0000313" key="8">
    <source>
        <dbReference type="Proteomes" id="UP000028492"/>
    </source>
</evidence>
<dbReference type="EMBL" id="CP008953">
    <property type="protein sequence ID" value="AIG76987.1"/>
    <property type="molecule type" value="Genomic_DNA"/>
</dbReference>